<dbReference type="Proteomes" id="UP000509367">
    <property type="component" value="Chromosome"/>
</dbReference>
<keyword evidence="1" id="KW-0472">Membrane</keyword>
<feature type="transmembrane region" description="Helical" evidence="1">
    <location>
        <begin position="6"/>
        <end position="27"/>
    </location>
</feature>
<dbReference type="RefSeq" id="WP_175277507.1">
    <property type="nucleotide sequence ID" value="NZ_CP054836.1"/>
</dbReference>
<evidence type="ECO:0000256" key="1">
    <source>
        <dbReference type="SAM" id="Phobius"/>
    </source>
</evidence>
<dbReference type="AlphaFoldDB" id="A0A6N1VIR0"/>
<gene>
    <name evidence="2" type="ORF">HTY61_14720</name>
</gene>
<protein>
    <submittedName>
        <fullName evidence="2">Uncharacterized protein</fullName>
    </submittedName>
</protein>
<proteinExistence type="predicted"/>
<name>A0A6N1VIR0_9HYPH</name>
<accession>A0A6N1VIR0</accession>
<organism evidence="2 3">
    <name type="scientific">Oricola thermophila</name>
    <dbReference type="NCBI Taxonomy" id="2742145"/>
    <lineage>
        <taxon>Bacteria</taxon>
        <taxon>Pseudomonadati</taxon>
        <taxon>Pseudomonadota</taxon>
        <taxon>Alphaproteobacteria</taxon>
        <taxon>Hyphomicrobiales</taxon>
        <taxon>Ahrensiaceae</taxon>
        <taxon>Oricola</taxon>
    </lineage>
</organism>
<dbReference type="EMBL" id="CP054836">
    <property type="protein sequence ID" value="QKV19615.1"/>
    <property type="molecule type" value="Genomic_DNA"/>
</dbReference>
<keyword evidence="1" id="KW-0812">Transmembrane</keyword>
<evidence type="ECO:0000313" key="3">
    <source>
        <dbReference type="Proteomes" id="UP000509367"/>
    </source>
</evidence>
<evidence type="ECO:0000313" key="2">
    <source>
        <dbReference type="EMBL" id="QKV19615.1"/>
    </source>
</evidence>
<keyword evidence="1" id="KW-1133">Transmembrane helix</keyword>
<keyword evidence="3" id="KW-1185">Reference proteome</keyword>
<dbReference type="KEGG" id="orm:HTY61_14720"/>
<sequence length="141" mass="15383">MNITHYSIAGITASVAAVAGVFLQVLVSRPDTEVPVKVEEPAPETGVKLPQIAVPIYSQSEKVGYCVMGIEYGGGDVRQEDSELVVPRVTNDLYIEFGAALPEGVDPRRHCADRAGLRTDMFIIEKARFYEKIAGENEDDN</sequence>
<reference evidence="2 3" key="1">
    <citation type="submission" date="2020-06" db="EMBL/GenBank/DDBJ databases">
        <title>Oricola thermophila sp. nov. isolated from a tidal sediments.</title>
        <authorList>
            <person name="Kwon K.K."/>
            <person name="Yang S.-H."/>
            <person name="Park M.-J."/>
        </authorList>
    </citation>
    <scope>NUCLEOTIDE SEQUENCE [LARGE SCALE GENOMIC DNA]</scope>
    <source>
        <strain evidence="2 3">MEBiC13590</strain>
    </source>
</reference>